<organism evidence="2">
    <name type="scientific">uncultured bacterium</name>
    <name type="common">gcode 4</name>
    <dbReference type="NCBI Taxonomy" id="1234023"/>
    <lineage>
        <taxon>Bacteria</taxon>
        <taxon>environmental samples</taxon>
    </lineage>
</organism>
<evidence type="ECO:0000256" key="1">
    <source>
        <dbReference type="SAM" id="Phobius"/>
    </source>
</evidence>
<sequence>MSDIHTIKNLLNFFPYIKEETWYMLVIGIVVYTIYIAYLIIFEQYYKTQNIILKSLEKKSIWEALNNLPIEDIHFFERLSFIIRSHLEDSEQVPLATKKTSWDIRQEQISHEWKEILDVCSYYEYTNERANNEQKMKIIERLRRSI</sequence>
<reference evidence="2" key="1">
    <citation type="journal article" date="2012" name="Science">
        <title>Fermentation, hydrogen, and sulfur metabolism in multiple uncultivated bacterial phyla.</title>
        <authorList>
            <person name="Wrighton K.C."/>
            <person name="Thomas B.C."/>
            <person name="Sharon I."/>
            <person name="Miller C.S."/>
            <person name="Castelle C.J."/>
            <person name="VerBerkmoes N.C."/>
            <person name="Wilkins M.J."/>
            <person name="Hettich R.L."/>
            <person name="Lipton M.S."/>
            <person name="Williams K.H."/>
            <person name="Long P.E."/>
            <person name="Banfield J.F."/>
        </authorList>
    </citation>
    <scope>NUCLEOTIDE SEQUENCE [LARGE SCALE GENOMIC DNA]</scope>
</reference>
<comment type="caution">
    <text evidence="2">The sequence shown here is derived from an EMBL/GenBank/DDBJ whole genome shotgun (WGS) entry which is preliminary data.</text>
</comment>
<accession>K1Z663</accession>
<proteinExistence type="predicted"/>
<dbReference type="AlphaFoldDB" id="K1Z663"/>
<keyword evidence="1" id="KW-1133">Transmembrane helix</keyword>
<keyword evidence="1" id="KW-0472">Membrane</keyword>
<name>K1Z663_9BACT</name>
<protein>
    <recommendedName>
        <fullName evidence="3">DUF4129 domain-containing protein</fullName>
    </recommendedName>
</protein>
<feature type="transmembrane region" description="Helical" evidence="1">
    <location>
        <begin position="22"/>
        <end position="42"/>
    </location>
</feature>
<dbReference type="EMBL" id="AMFJ01028775">
    <property type="protein sequence ID" value="EKD44686.1"/>
    <property type="molecule type" value="Genomic_DNA"/>
</dbReference>
<evidence type="ECO:0000313" key="2">
    <source>
        <dbReference type="EMBL" id="EKD44686.1"/>
    </source>
</evidence>
<keyword evidence="1" id="KW-0812">Transmembrane</keyword>
<evidence type="ECO:0008006" key="3">
    <source>
        <dbReference type="Google" id="ProtNLM"/>
    </source>
</evidence>
<gene>
    <name evidence="2" type="ORF">ACD_71C00044G0003</name>
</gene>